<feature type="domain" description="Metallo-beta-lactamase" evidence="1">
    <location>
        <begin position="115"/>
        <end position="312"/>
    </location>
</feature>
<dbReference type="EMBL" id="BBLT01000005">
    <property type="protein sequence ID" value="GAL85436.1"/>
    <property type="molecule type" value="Genomic_DNA"/>
</dbReference>
<dbReference type="InterPro" id="IPR001279">
    <property type="entry name" value="Metallo-B-lactamas"/>
</dbReference>
<evidence type="ECO:0000259" key="1">
    <source>
        <dbReference type="Pfam" id="PF12706"/>
    </source>
</evidence>
<dbReference type="Gene3D" id="3.60.15.10">
    <property type="entry name" value="Ribonuclease Z/Hydroxyacylglutathione hydrolase-like"/>
    <property type="match status" value="1"/>
</dbReference>
<comment type="caution">
    <text evidence="2">The sequence shown here is derived from an EMBL/GenBank/DDBJ whole genome shotgun (WGS) entry which is preliminary data.</text>
</comment>
<organism evidence="2 3">
    <name type="scientific">Sporocytophaga myxococcoides</name>
    <dbReference type="NCBI Taxonomy" id="153721"/>
    <lineage>
        <taxon>Bacteria</taxon>
        <taxon>Pseudomonadati</taxon>
        <taxon>Bacteroidota</taxon>
        <taxon>Cytophagia</taxon>
        <taxon>Cytophagales</taxon>
        <taxon>Cytophagaceae</taxon>
        <taxon>Sporocytophaga</taxon>
    </lineage>
</organism>
<dbReference type="Pfam" id="PF12706">
    <property type="entry name" value="Lactamase_B_2"/>
    <property type="match status" value="1"/>
</dbReference>
<gene>
    <name evidence="2" type="ORF">MYP_2665</name>
</gene>
<dbReference type="Proteomes" id="UP000030185">
    <property type="component" value="Unassembled WGS sequence"/>
</dbReference>
<dbReference type="STRING" id="153721.MYP_2665"/>
<evidence type="ECO:0000313" key="2">
    <source>
        <dbReference type="EMBL" id="GAL85436.1"/>
    </source>
</evidence>
<dbReference type="GO" id="GO:0008270">
    <property type="term" value="F:zinc ion binding"/>
    <property type="evidence" value="ECO:0007669"/>
    <property type="project" value="InterPro"/>
</dbReference>
<reference evidence="2 3" key="1">
    <citation type="submission" date="2014-09" db="EMBL/GenBank/DDBJ databases">
        <title>Sporocytophaga myxococcoides PG-01 genome sequencing.</title>
        <authorList>
            <person name="Liu L."/>
            <person name="Gao P.J."/>
            <person name="Chen G.J."/>
            <person name="Wang L.S."/>
        </authorList>
    </citation>
    <scope>NUCLEOTIDE SEQUENCE [LARGE SCALE GENOMIC DNA]</scope>
    <source>
        <strain evidence="2 3">PG-01</strain>
    </source>
</reference>
<dbReference type="GO" id="GO:0005737">
    <property type="term" value="C:cytoplasm"/>
    <property type="evidence" value="ECO:0007669"/>
    <property type="project" value="TreeGrafter"/>
</dbReference>
<dbReference type="PANTHER" id="PTHR15032">
    <property type="entry name" value="N-ACYL-PHOSPHATIDYLETHANOLAMINE-HYDROLYZING PHOSPHOLIPASE D"/>
    <property type="match status" value="1"/>
</dbReference>
<dbReference type="PIRSF" id="PIRSF038896">
    <property type="entry name" value="NAPE-PLD"/>
    <property type="match status" value="1"/>
</dbReference>
<dbReference type="eggNOG" id="COG2220">
    <property type="taxonomic scope" value="Bacteria"/>
</dbReference>
<dbReference type="AlphaFoldDB" id="A0A098LES5"/>
<sequence>MILLLSIFLLLTLAVVIIFQQKSFGKNPSGARLEKIKLSPNYKNGSFQNLSETPMMSDEGSYWKLIKEYFSKKQNTEPSAIIPSVKTDLKVQPSQEPSIVWFGHSSYFIQIDGLNILVDPVFSERTSPVKYVGSKNYPGTSVYSVEDFPLIDILLISHDHYDHLDFETVSKLISKTGRIITPLGVGEHLEFWGVPQNKISEFDWWEETNITDKIKLAITPARHFSGRGILNRNQTLWASFALITPTHRLFLGGDSGYDKHFKEIGNKYGPFDIAILESGQYNEMWPYIHMLPEQTVQANIDLKSKVLFPVHWGKFTLALHAWNEPVERVLKYAQKTEVKVTTPMIGEKVIINKNYPVNHWWTLNLPAALNEEVLNKE</sequence>
<protein>
    <submittedName>
        <fullName evidence="2">Beta-lactamase</fullName>
    </submittedName>
</protein>
<proteinExistence type="predicted"/>
<keyword evidence="3" id="KW-1185">Reference proteome</keyword>
<dbReference type="InterPro" id="IPR024884">
    <property type="entry name" value="NAPE-PLD"/>
</dbReference>
<evidence type="ECO:0000313" key="3">
    <source>
        <dbReference type="Proteomes" id="UP000030185"/>
    </source>
</evidence>
<dbReference type="InterPro" id="IPR036866">
    <property type="entry name" value="RibonucZ/Hydroxyglut_hydro"/>
</dbReference>
<name>A0A098LES5_9BACT</name>
<dbReference type="PANTHER" id="PTHR15032:SF4">
    <property type="entry name" value="N-ACYL-PHOSPHATIDYLETHANOLAMINE-HYDROLYZING PHOSPHOLIPASE D"/>
    <property type="match status" value="1"/>
</dbReference>
<dbReference type="SUPFAM" id="SSF56281">
    <property type="entry name" value="Metallo-hydrolase/oxidoreductase"/>
    <property type="match status" value="1"/>
</dbReference>
<dbReference type="GO" id="GO:0070290">
    <property type="term" value="F:N-acylphosphatidylethanolamine-specific phospholipase D activity"/>
    <property type="evidence" value="ECO:0007669"/>
    <property type="project" value="InterPro"/>
</dbReference>
<accession>A0A098LES5</accession>